<dbReference type="EMBL" id="JAWIIV010000008">
    <property type="protein sequence ID" value="MEC4719763.1"/>
    <property type="molecule type" value="Genomic_DNA"/>
</dbReference>
<dbReference type="SUPFAM" id="SSF54637">
    <property type="entry name" value="Thioesterase/thiol ester dehydrase-isomerase"/>
    <property type="match status" value="1"/>
</dbReference>
<proteinExistence type="predicted"/>
<dbReference type="Pfam" id="PF13279">
    <property type="entry name" value="4HBT_2"/>
    <property type="match status" value="1"/>
</dbReference>
<reference evidence="1 2" key="1">
    <citation type="submission" date="2023-10" db="EMBL/GenBank/DDBJ databases">
        <title>Noviherbaspirillum sp. CPCC 100848 genome assembly.</title>
        <authorList>
            <person name="Li X.Y."/>
            <person name="Fang X.M."/>
        </authorList>
    </citation>
    <scope>NUCLEOTIDE SEQUENCE [LARGE SCALE GENOMIC DNA]</scope>
    <source>
        <strain evidence="1 2">CPCC 100848</strain>
    </source>
</reference>
<dbReference type="RefSeq" id="WP_326506477.1">
    <property type="nucleotide sequence ID" value="NZ_JAWIIV010000008.1"/>
</dbReference>
<dbReference type="Gene3D" id="3.10.129.10">
    <property type="entry name" value="Hotdog Thioesterase"/>
    <property type="match status" value="1"/>
</dbReference>
<comment type="caution">
    <text evidence="1">The sequence shown here is derived from an EMBL/GenBank/DDBJ whole genome shotgun (WGS) entry which is preliminary data.</text>
</comment>
<name>A0ABU6J8K1_9BURK</name>
<dbReference type="CDD" id="cd00586">
    <property type="entry name" value="4HBT"/>
    <property type="match status" value="1"/>
</dbReference>
<dbReference type="InterPro" id="IPR050563">
    <property type="entry name" value="4-hydroxybenzoyl-CoA_TE"/>
</dbReference>
<accession>A0ABU6J8K1</accession>
<dbReference type="GO" id="GO:0016787">
    <property type="term" value="F:hydrolase activity"/>
    <property type="evidence" value="ECO:0007669"/>
    <property type="project" value="UniProtKB-KW"/>
</dbReference>
<protein>
    <submittedName>
        <fullName evidence="1">Thioesterase family protein</fullName>
        <ecNumber evidence="1">3.1.2.-</ecNumber>
    </submittedName>
</protein>
<dbReference type="EC" id="3.1.2.-" evidence="1"/>
<sequence>MMNGMPGGESFRRYIPVRFGDCDPAGIVFYPRYFEMFNNLVEDWCAQELGVGFRDMHLAQHWGVPTVHLETDFVAPSELGEVLQARLQVRRIGGSSLHVAIQLCGPDDGERVRAKLVLAAMDLRERRAIPLPPEFARKASRFLVAAADDNQEQKGTA</sequence>
<organism evidence="1 2">
    <name type="scientific">Noviherbaspirillum album</name>
    <dbReference type="NCBI Taxonomy" id="3080276"/>
    <lineage>
        <taxon>Bacteria</taxon>
        <taxon>Pseudomonadati</taxon>
        <taxon>Pseudomonadota</taxon>
        <taxon>Betaproteobacteria</taxon>
        <taxon>Burkholderiales</taxon>
        <taxon>Oxalobacteraceae</taxon>
        <taxon>Noviherbaspirillum</taxon>
    </lineage>
</organism>
<keyword evidence="2" id="KW-1185">Reference proteome</keyword>
<dbReference type="InterPro" id="IPR029069">
    <property type="entry name" value="HotDog_dom_sf"/>
</dbReference>
<dbReference type="PANTHER" id="PTHR31793">
    <property type="entry name" value="4-HYDROXYBENZOYL-COA THIOESTERASE FAMILY MEMBER"/>
    <property type="match status" value="1"/>
</dbReference>
<gene>
    <name evidence="1" type="ORF">RY831_11435</name>
</gene>
<dbReference type="Proteomes" id="UP001352263">
    <property type="component" value="Unassembled WGS sequence"/>
</dbReference>
<dbReference type="PANTHER" id="PTHR31793:SF24">
    <property type="entry name" value="LONG-CHAIN ACYL-COA THIOESTERASE FADM"/>
    <property type="match status" value="1"/>
</dbReference>
<evidence type="ECO:0000313" key="1">
    <source>
        <dbReference type="EMBL" id="MEC4719763.1"/>
    </source>
</evidence>
<evidence type="ECO:0000313" key="2">
    <source>
        <dbReference type="Proteomes" id="UP001352263"/>
    </source>
</evidence>
<keyword evidence="1" id="KW-0378">Hydrolase</keyword>